<dbReference type="Pfam" id="PF00057">
    <property type="entry name" value="Ldl_recept_a"/>
    <property type="match status" value="2"/>
</dbReference>
<sequence>MKLEIASVIAIICFSLIVSTSAQISCAMFQKYKIPYFQCRTGNECWMDYYECDYVPDCRDNSDEDQCEEKRAVDCELDFQDKMASDGKPLQSFQCDNGMCILGCQRCDGVMDCADNSDESGCNGTEVIPPCQ</sequence>
<evidence type="ECO:0000256" key="5">
    <source>
        <dbReference type="ARBA" id="ARBA00022989"/>
    </source>
</evidence>
<comment type="caution">
    <text evidence="8">Lacks conserved residue(s) required for the propagation of feature annotation.</text>
</comment>
<feature type="chain" id="PRO_5037884301" evidence="9">
    <location>
        <begin position="23"/>
        <end position="132"/>
    </location>
</feature>
<dbReference type="SMART" id="SM00192">
    <property type="entry name" value="LDLa"/>
    <property type="match status" value="2"/>
</dbReference>
<feature type="disulfide bond" evidence="8">
    <location>
        <begin position="107"/>
        <end position="122"/>
    </location>
</feature>
<evidence type="ECO:0000313" key="10">
    <source>
        <dbReference type="EnsemblMetazoa" id="XP_038059520.1"/>
    </source>
</evidence>
<proteinExistence type="predicted"/>
<dbReference type="PANTHER" id="PTHR24270:SF8">
    <property type="entry name" value="LD11117P-RELATED"/>
    <property type="match status" value="1"/>
</dbReference>
<keyword evidence="3" id="KW-0812">Transmembrane</keyword>
<evidence type="ECO:0000256" key="4">
    <source>
        <dbReference type="ARBA" id="ARBA00022737"/>
    </source>
</evidence>
<keyword evidence="9" id="KW-0732">Signal</keyword>
<keyword evidence="5" id="KW-1133">Transmembrane helix</keyword>
<keyword evidence="4" id="KW-0677">Repeat</keyword>
<dbReference type="InterPro" id="IPR036055">
    <property type="entry name" value="LDL_receptor-like_sf"/>
</dbReference>
<evidence type="ECO:0000256" key="2">
    <source>
        <dbReference type="ARBA" id="ARBA00004308"/>
    </source>
</evidence>
<dbReference type="OMA" id="AASCIND"/>
<protein>
    <submittedName>
        <fullName evidence="10">Uncharacterized protein</fullName>
    </submittedName>
</protein>
<dbReference type="Proteomes" id="UP000887568">
    <property type="component" value="Unplaced"/>
</dbReference>
<dbReference type="GO" id="GO:0016192">
    <property type="term" value="P:vesicle-mediated transport"/>
    <property type="evidence" value="ECO:0007669"/>
    <property type="project" value="UniProtKB-ARBA"/>
</dbReference>
<feature type="signal peptide" evidence="9">
    <location>
        <begin position="1"/>
        <end position="22"/>
    </location>
</feature>
<dbReference type="Gene3D" id="4.10.400.10">
    <property type="entry name" value="Low-density Lipoprotein Receptor"/>
    <property type="match status" value="2"/>
</dbReference>
<evidence type="ECO:0000256" key="6">
    <source>
        <dbReference type="ARBA" id="ARBA00023136"/>
    </source>
</evidence>
<keyword evidence="7 8" id="KW-1015">Disulfide bond</keyword>
<evidence type="ECO:0000256" key="7">
    <source>
        <dbReference type="ARBA" id="ARBA00023157"/>
    </source>
</evidence>
<feature type="disulfide bond" evidence="8">
    <location>
        <begin position="52"/>
        <end position="67"/>
    </location>
</feature>
<dbReference type="PRINTS" id="PR00261">
    <property type="entry name" value="LDLRECEPTOR"/>
</dbReference>
<evidence type="ECO:0000256" key="8">
    <source>
        <dbReference type="PROSITE-ProRule" id="PRU00124"/>
    </source>
</evidence>
<dbReference type="InterPro" id="IPR002172">
    <property type="entry name" value="LDrepeatLR_classA_rpt"/>
</dbReference>
<keyword evidence="6" id="KW-0472">Membrane</keyword>
<dbReference type="GO" id="GO:0005886">
    <property type="term" value="C:plasma membrane"/>
    <property type="evidence" value="ECO:0007669"/>
    <property type="project" value="TreeGrafter"/>
</dbReference>
<reference evidence="10" key="1">
    <citation type="submission" date="2022-11" db="UniProtKB">
        <authorList>
            <consortium name="EnsemblMetazoa"/>
        </authorList>
    </citation>
    <scope>IDENTIFICATION</scope>
</reference>
<dbReference type="RefSeq" id="XP_038059520.1">
    <property type="nucleotide sequence ID" value="XM_038203592.1"/>
</dbReference>
<name>A0A914A6X7_PATMI</name>
<evidence type="ECO:0000313" key="11">
    <source>
        <dbReference type="Proteomes" id="UP000887568"/>
    </source>
</evidence>
<dbReference type="InterPro" id="IPR023415">
    <property type="entry name" value="LDLR_class-A_CS"/>
</dbReference>
<accession>A0A914A6X7</accession>
<dbReference type="PROSITE" id="PS01209">
    <property type="entry name" value="LDLRA_1"/>
    <property type="match status" value="1"/>
</dbReference>
<dbReference type="EnsemblMetazoa" id="XM_038203592.1">
    <property type="protein sequence ID" value="XP_038059520.1"/>
    <property type="gene ID" value="LOC119730605"/>
</dbReference>
<organism evidence="10 11">
    <name type="scientific">Patiria miniata</name>
    <name type="common">Bat star</name>
    <name type="synonym">Asterina miniata</name>
    <dbReference type="NCBI Taxonomy" id="46514"/>
    <lineage>
        <taxon>Eukaryota</taxon>
        <taxon>Metazoa</taxon>
        <taxon>Echinodermata</taxon>
        <taxon>Eleutherozoa</taxon>
        <taxon>Asterozoa</taxon>
        <taxon>Asteroidea</taxon>
        <taxon>Valvatacea</taxon>
        <taxon>Valvatida</taxon>
        <taxon>Asterinidae</taxon>
        <taxon>Patiria</taxon>
    </lineage>
</organism>
<dbReference type="SUPFAM" id="SSF57424">
    <property type="entry name" value="LDL receptor-like module"/>
    <property type="match status" value="2"/>
</dbReference>
<dbReference type="AlphaFoldDB" id="A0A914A6X7"/>
<evidence type="ECO:0000256" key="9">
    <source>
        <dbReference type="SAM" id="SignalP"/>
    </source>
</evidence>
<dbReference type="CDD" id="cd00112">
    <property type="entry name" value="LDLa"/>
    <property type="match status" value="1"/>
</dbReference>
<dbReference type="GeneID" id="119730605"/>
<evidence type="ECO:0000256" key="3">
    <source>
        <dbReference type="ARBA" id="ARBA00022692"/>
    </source>
</evidence>
<dbReference type="OrthoDB" id="2019384at2759"/>
<dbReference type="PANTHER" id="PTHR24270">
    <property type="entry name" value="LOW-DENSITY LIPOPROTEIN RECEPTOR-RELATED"/>
    <property type="match status" value="1"/>
</dbReference>
<evidence type="ECO:0000256" key="1">
    <source>
        <dbReference type="ARBA" id="ARBA00004167"/>
    </source>
</evidence>
<feature type="disulfide bond" evidence="8">
    <location>
        <begin position="95"/>
        <end position="113"/>
    </location>
</feature>
<comment type="subcellular location">
    <subcellularLocation>
        <location evidence="2">Endomembrane system</location>
    </subcellularLocation>
    <subcellularLocation>
        <location evidence="1">Membrane</location>
        <topology evidence="1">Single-pass membrane protein</topology>
    </subcellularLocation>
</comment>
<dbReference type="InterPro" id="IPR050685">
    <property type="entry name" value="LDLR"/>
</dbReference>
<keyword evidence="11" id="KW-1185">Reference proteome</keyword>
<dbReference type="PROSITE" id="PS50068">
    <property type="entry name" value="LDLRA_2"/>
    <property type="match status" value="2"/>
</dbReference>
<dbReference type="GO" id="GO:0012505">
    <property type="term" value="C:endomembrane system"/>
    <property type="evidence" value="ECO:0007669"/>
    <property type="project" value="UniProtKB-SubCell"/>
</dbReference>